<reference evidence="1" key="1">
    <citation type="submission" date="2015-04" db="UniProtKB">
        <authorList>
            <consortium name="EnsemblPlants"/>
        </authorList>
    </citation>
    <scope>IDENTIFICATION</scope>
</reference>
<protein>
    <submittedName>
        <fullName evidence="1">Uncharacterized protein</fullName>
    </submittedName>
</protein>
<dbReference type="HOGENOM" id="CLU_1910046_0_0_1"/>
<dbReference type="Gramene" id="OPUNC01G11540.1">
    <property type="protein sequence ID" value="OPUNC01G11540.1"/>
    <property type="gene ID" value="OPUNC01G11540"/>
</dbReference>
<dbReference type="Proteomes" id="UP000026962">
    <property type="component" value="Chromosome 1"/>
</dbReference>
<dbReference type="EnsemblPlants" id="OPUNC01G11540.1">
    <property type="protein sequence ID" value="OPUNC01G11540.1"/>
    <property type="gene ID" value="OPUNC01G11540"/>
</dbReference>
<dbReference type="AlphaFoldDB" id="A0A0E0JH86"/>
<accession>A0A0E0JH86</accession>
<proteinExistence type="predicted"/>
<dbReference type="OMA" id="QCYRDED"/>
<sequence>MKMEGSGSSSGSSLHLSQQASSIQSLRCACRKRAAVLTSYTPRNPRRRWLQCYRDEDVLNRYVEEMVAFSEKGELEAMRHHFAEKEQENSRLQGLVDGSKCQLETLKKRIDEARELGFGDSQATGRRQPYPMS</sequence>
<organism evidence="1">
    <name type="scientific">Oryza punctata</name>
    <name type="common">Red rice</name>
    <dbReference type="NCBI Taxonomy" id="4537"/>
    <lineage>
        <taxon>Eukaryota</taxon>
        <taxon>Viridiplantae</taxon>
        <taxon>Streptophyta</taxon>
        <taxon>Embryophyta</taxon>
        <taxon>Tracheophyta</taxon>
        <taxon>Spermatophyta</taxon>
        <taxon>Magnoliopsida</taxon>
        <taxon>Liliopsida</taxon>
        <taxon>Poales</taxon>
        <taxon>Poaceae</taxon>
        <taxon>BOP clade</taxon>
        <taxon>Oryzoideae</taxon>
        <taxon>Oryzeae</taxon>
        <taxon>Oryzinae</taxon>
        <taxon>Oryza</taxon>
    </lineage>
</organism>
<evidence type="ECO:0000313" key="1">
    <source>
        <dbReference type="EnsemblPlants" id="OPUNC01G11540.1"/>
    </source>
</evidence>
<keyword evidence="2" id="KW-1185">Reference proteome</keyword>
<reference evidence="1" key="2">
    <citation type="submission" date="2018-05" db="EMBL/GenBank/DDBJ databases">
        <title>OpunRS2 (Oryza punctata Reference Sequence Version 2).</title>
        <authorList>
            <person name="Zhang J."/>
            <person name="Kudrna D."/>
            <person name="Lee S."/>
            <person name="Talag J."/>
            <person name="Welchert J."/>
            <person name="Wing R.A."/>
        </authorList>
    </citation>
    <scope>NUCLEOTIDE SEQUENCE [LARGE SCALE GENOMIC DNA]</scope>
</reference>
<name>A0A0E0JH86_ORYPU</name>
<evidence type="ECO:0000313" key="2">
    <source>
        <dbReference type="Proteomes" id="UP000026962"/>
    </source>
</evidence>